<keyword evidence="4" id="KW-1185">Reference proteome</keyword>
<feature type="region of interest" description="Disordered" evidence="1">
    <location>
        <begin position="216"/>
        <end position="259"/>
    </location>
</feature>
<evidence type="ECO:0000313" key="3">
    <source>
        <dbReference type="EMBL" id="PVD29228.1"/>
    </source>
</evidence>
<keyword evidence="2" id="KW-0812">Transmembrane</keyword>
<gene>
    <name evidence="3" type="ORF">C0Q70_11825</name>
</gene>
<keyword evidence="2" id="KW-0472">Membrane</keyword>
<evidence type="ECO:0000256" key="2">
    <source>
        <dbReference type="SAM" id="Phobius"/>
    </source>
</evidence>
<evidence type="ECO:0000313" key="4">
    <source>
        <dbReference type="Proteomes" id="UP000245119"/>
    </source>
</evidence>
<reference evidence="3 4" key="1">
    <citation type="submission" date="2018-04" db="EMBL/GenBank/DDBJ databases">
        <title>The genome of golden apple snail Pomacea canaliculata provides insight into stress tolerance and invasive adaptation.</title>
        <authorList>
            <person name="Liu C."/>
            <person name="Liu B."/>
            <person name="Ren Y."/>
            <person name="Zhang Y."/>
            <person name="Wang H."/>
            <person name="Li S."/>
            <person name="Jiang F."/>
            <person name="Yin L."/>
            <person name="Zhang G."/>
            <person name="Qian W."/>
            <person name="Fan W."/>
        </authorList>
    </citation>
    <scope>NUCLEOTIDE SEQUENCE [LARGE SCALE GENOMIC DNA]</scope>
    <source>
        <strain evidence="3">SZHN2017</strain>
        <tissue evidence="3">Muscle</tissue>
    </source>
</reference>
<comment type="caution">
    <text evidence="3">The sequence shown here is derived from an EMBL/GenBank/DDBJ whole genome shotgun (WGS) entry which is preliminary data.</text>
</comment>
<organism evidence="3 4">
    <name type="scientific">Pomacea canaliculata</name>
    <name type="common">Golden apple snail</name>
    <dbReference type="NCBI Taxonomy" id="400727"/>
    <lineage>
        <taxon>Eukaryota</taxon>
        <taxon>Metazoa</taxon>
        <taxon>Spiralia</taxon>
        <taxon>Lophotrochozoa</taxon>
        <taxon>Mollusca</taxon>
        <taxon>Gastropoda</taxon>
        <taxon>Caenogastropoda</taxon>
        <taxon>Architaenioglossa</taxon>
        <taxon>Ampullarioidea</taxon>
        <taxon>Ampullariidae</taxon>
        <taxon>Pomacea</taxon>
    </lineage>
</organism>
<dbReference type="AlphaFoldDB" id="A0A2T7P726"/>
<evidence type="ECO:0000256" key="1">
    <source>
        <dbReference type="SAM" id="MobiDB-lite"/>
    </source>
</evidence>
<accession>A0A2T7P726</accession>
<feature type="transmembrane region" description="Helical" evidence="2">
    <location>
        <begin position="104"/>
        <end position="127"/>
    </location>
</feature>
<protein>
    <submittedName>
        <fullName evidence="3">Uncharacterized protein</fullName>
    </submittedName>
</protein>
<dbReference type="EMBL" id="PZQS01000006">
    <property type="protein sequence ID" value="PVD29228.1"/>
    <property type="molecule type" value="Genomic_DNA"/>
</dbReference>
<keyword evidence="2" id="KW-1133">Transmembrane helix</keyword>
<proteinExistence type="predicted"/>
<sequence length="307" mass="33959">MNLFDPSEAQKGPEVVIDTWKWKWTVGRKLLPVTVFHPSNTFTVNITRPDDVMFGQTWLALEGSLLHVECNYTSQPRPLLITEYSESGPQALPSQKSGNFFPHIAGGVLVASCLVAALVVVGVAKVWRQQSARARKVCIQWPAGRRQEGRATQHFVSEEGEYCQIGDKVEESRECSLRSKKLASTEGQYHVEMDRISNPNLAHHYEHQEENCGDCDTPTSSQSLCRNSRPLQTEGKVKDGKTSSGREGNRSRKVSGGGAATEAAIYDHAGKVVLGDNSNDDNDGVYDRLQRGSARVVIIVNIYDTTR</sequence>
<dbReference type="Proteomes" id="UP000245119">
    <property type="component" value="Linkage Group LG6"/>
</dbReference>
<name>A0A2T7P726_POMCA</name>
<feature type="compositionally biased region" description="Polar residues" evidence="1">
    <location>
        <begin position="217"/>
        <end position="231"/>
    </location>
</feature>